<comment type="caution">
    <text evidence="2">The sequence shown here is derived from an EMBL/GenBank/DDBJ whole genome shotgun (WGS) entry which is preliminary data.</text>
</comment>
<name>A0A4R2P7E0_RHOSA</name>
<dbReference type="EMBL" id="SLXO01000017">
    <property type="protein sequence ID" value="TCP29901.1"/>
    <property type="molecule type" value="Genomic_DNA"/>
</dbReference>
<gene>
    <name evidence="2" type="ORF">EV659_1178</name>
</gene>
<dbReference type="InParanoid" id="A0A4R2P7E0"/>
<evidence type="ECO:0000256" key="1">
    <source>
        <dbReference type="SAM" id="Phobius"/>
    </source>
</evidence>
<keyword evidence="3" id="KW-1185">Reference proteome</keyword>
<dbReference type="Proteomes" id="UP000295399">
    <property type="component" value="Unassembled WGS sequence"/>
</dbReference>
<keyword evidence="1" id="KW-1133">Transmembrane helix</keyword>
<feature type="transmembrane region" description="Helical" evidence="1">
    <location>
        <begin position="21"/>
        <end position="47"/>
    </location>
</feature>
<feature type="transmembrane region" description="Helical" evidence="1">
    <location>
        <begin position="59"/>
        <end position="81"/>
    </location>
</feature>
<protein>
    <submittedName>
        <fullName evidence="2">Uncharacterized protein</fullName>
    </submittedName>
</protein>
<sequence length="99" mass="11287">MTDRPLEIEEMGLRTKFRIRWKLFIGCVLTMIGGPVIEWAFAGFAGFPFEQSWMTAARFAAAVIGPLQVLGGLQLFFFTYLPYKIAKKRNAGSPDLRRR</sequence>
<keyword evidence="1" id="KW-0472">Membrane</keyword>
<dbReference type="AlphaFoldDB" id="A0A4R2P7E0"/>
<keyword evidence="1" id="KW-0812">Transmembrane</keyword>
<dbReference type="RefSeq" id="WP_132709572.1">
    <property type="nucleotide sequence ID" value="NZ_JACIGF010000017.1"/>
</dbReference>
<accession>A0A4R2P7E0</accession>
<evidence type="ECO:0000313" key="2">
    <source>
        <dbReference type="EMBL" id="TCP29901.1"/>
    </source>
</evidence>
<proteinExistence type="predicted"/>
<reference evidence="2 3" key="1">
    <citation type="submission" date="2019-03" db="EMBL/GenBank/DDBJ databases">
        <title>Genomic Encyclopedia of Type Strains, Phase IV (KMG-IV): sequencing the most valuable type-strain genomes for metagenomic binning, comparative biology and taxonomic classification.</title>
        <authorList>
            <person name="Goeker M."/>
        </authorList>
    </citation>
    <scope>NUCLEOTIDE SEQUENCE [LARGE SCALE GENOMIC DNA]</scope>
    <source>
        <strain evidence="2 3">DSM 2132</strain>
    </source>
</reference>
<organism evidence="2 3">
    <name type="scientific">Rhodothalassium salexigens DSM 2132</name>
    <dbReference type="NCBI Taxonomy" id="1188247"/>
    <lineage>
        <taxon>Bacteria</taxon>
        <taxon>Pseudomonadati</taxon>
        <taxon>Pseudomonadota</taxon>
        <taxon>Alphaproteobacteria</taxon>
        <taxon>Rhodothalassiales</taxon>
        <taxon>Rhodothalassiaceae</taxon>
        <taxon>Rhodothalassium</taxon>
    </lineage>
</organism>
<evidence type="ECO:0000313" key="3">
    <source>
        <dbReference type="Proteomes" id="UP000295399"/>
    </source>
</evidence>